<dbReference type="Gene3D" id="3.40.50.150">
    <property type="entry name" value="Vaccinia Virus protein VP39"/>
    <property type="match status" value="1"/>
</dbReference>
<keyword evidence="6" id="KW-0378">Hydrolase</keyword>
<gene>
    <name evidence="6" type="ORF">HUK38_06180</name>
</gene>
<keyword evidence="7" id="KW-1185">Reference proteome</keyword>
<protein>
    <recommendedName>
        <fullName evidence="4">Methyltransferase</fullName>
        <ecNumber evidence="4">2.1.1.-</ecNumber>
    </recommendedName>
</protein>
<dbReference type="GO" id="GO:0005737">
    <property type="term" value="C:cytoplasm"/>
    <property type="evidence" value="ECO:0007669"/>
    <property type="project" value="TreeGrafter"/>
</dbReference>
<dbReference type="Proteomes" id="UP000548632">
    <property type="component" value="Unassembled WGS sequence"/>
</dbReference>
<dbReference type="PROSITE" id="PS00092">
    <property type="entry name" value="N6_MTASE"/>
    <property type="match status" value="1"/>
</dbReference>
<dbReference type="InterPro" id="IPR001091">
    <property type="entry name" value="RM_Methyltransferase"/>
</dbReference>
<dbReference type="SUPFAM" id="SSF53335">
    <property type="entry name" value="S-adenosyl-L-methionine-dependent methyltransferases"/>
    <property type="match status" value="1"/>
</dbReference>
<dbReference type="GO" id="GO:0032259">
    <property type="term" value="P:methylation"/>
    <property type="evidence" value="ECO:0007669"/>
    <property type="project" value="UniProtKB-KW"/>
</dbReference>
<keyword evidence="2" id="KW-0489">Methyltransferase</keyword>
<dbReference type="EC" id="2.1.1.-" evidence="4"/>
<evidence type="ECO:0000256" key="3">
    <source>
        <dbReference type="ARBA" id="ARBA00022679"/>
    </source>
</evidence>
<keyword evidence="6" id="KW-0255">Endonuclease</keyword>
<evidence type="ECO:0000256" key="4">
    <source>
        <dbReference type="RuleBase" id="RU362026"/>
    </source>
</evidence>
<dbReference type="InterPro" id="IPR029063">
    <property type="entry name" value="SAM-dependent_MTases_sf"/>
</dbReference>
<dbReference type="PRINTS" id="PR00508">
    <property type="entry name" value="S21N4MTFRASE"/>
</dbReference>
<evidence type="ECO:0000256" key="2">
    <source>
        <dbReference type="ARBA" id="ARBA00022603"/>
    </source>
</evidence>
<dbReference type="EMBL" id="JABVCQ010000010">
    <property type="protein sequence ID" value="MBB1125820.1"/>
    <property type="molecule type" value="Genomic_DNA"/>
</dbReference>
<comment type="similarity">
    <text evidence="1 4">Belongs to the N(4)/N(6)-methyltransferase family.</text>
</comment>
<evidence type="ECO:0000313" key="6">
    <source>
        <dbReference type="EMBL" id="MBB1125820.1"/>
    </source>
</evidence>
<dbReference type="RefSeq" id="WP_182583450.1">
    <property type="nucleotide sequence ID" value="NZ_JABVCQ010000010.1"/>
</dbReference>
<dbReference type="InterPro" id="IPR002052">
    <property type="entry name" value="DNA_methylase_N6_adenine_CS"/>
</dbReference>
<keyword evidence="3" id="KW-0808">Transferase</keyword>
<feature type="domain" description="DNA methylase N-4/N-6" evidence="5">
    <location>
        <begin position="21"/>
        <end position="308"/>
    </location>
</feature>
<keyword evidence="6" id="KW-0540">Nuclease</keyword>
<dbReference type="InterPro" id="IPR002941">
    <property type="entry name" value="DNA_methylase_N4/N6"/>
</dbReference>
<dbReference type="Pfam" id="PF01555">
    <property type="entry name" value="N6_N4_Mtase"/>
    <property type="match status" value="1"/>
</dbReference>
<dbReference type="PANTHER" id="PTHR13370:SF24">
    <property type="entry name" value="TYPE III RESTRICTION-MODIFICATION ENZYME STYLTI MOD SUBUNIT"/>
    <property type="match status" value="1"/>
</dbReference>
<name>A0A839HCE8_9GAMM</name>
<dbReference type="AlphaFoldDB" id="A0A839HCE8"/>
<evidence type="ECO:0000256" key="1">
    <source>
        <dbReference type="ARBA" id="ARBA00006594"/>
    </source>
</evidence>
<dbReference type="GO" id="GO:0008170">
    <property type="term" value="F:N-methyltransferase activity"/>
    <property type="evidence" value="ECO:0007669"/>
    <property type="project" value="InterPro"/>
</dbReference>
<reference evidence="6 7" key="1">
    <citation type="journal article" date="2020" name="Arch. Microbiol.">
        <title>The genome sequence of the giant phototrophic gammaproteobacterium Thiospirillum jenense gives insight into its physiological properties and phylogenetic relationships.</title>
        <authorList>
            <person name="Imhoff J.F."/>
            <person name="Meyer T.E."/>
            <person name="Kyndt J.A."/>
        </authorList>
    </citation>
    <scope>NUCLEOTIDE SEQUENCE [LARGE SCALE GENOMIC DNA]</scope>
    <source>
        <strain evidence="6 7">DSM 216</strain>
    </source>
</reference>
<sequence length="459" mass="52868">MNTLILGDCLDSLAAIDSESVDLIYLDPPFFSNRNYELIWGDQGEIRSFEDRWSGGIDQYIAWLKERVQALYRVLKSTGSLFLHCDWHANAYIRVYVLDKIFGEENFGNEITWIRSNPKNHGSKNFPNCKDTIFRYVKSNQFIFNKIFAKHDESYVKKSYKYMDSSGRRYTLLPLVNPSDNRPNLTYPFLGITRVWRWTEERMQQAYKDGLVVQLKPNAVPRYKLYFDDSKGKTVTDNWVDIQQVSNKESIGYPTQKPEALLERIIQCASNEGDVVLDPFVGGGTTVVAAERLKRQWIGIDQSVAAIKVTELRLHAKKDLLSKPFTVQLHKYDYDTLRYQDTVAFETWIITQYGGSANTKQRNDLGIDGRTTDNQPIQIKRSDNIGRNVIDNFKSACERYDKTAFDHNKQNNRAIGVIIAFSFNKGAIQEVARLKNVEGIIIELITVNQITPIAKNQYC</sequence>
<proteinExistence type="inferred from homology"/>
<dbReference type="GO" id="GO:0003677">
    <property type="term" value="F:DNA binding"/>
    <property type="evidence" value="ECO:0007669"/>
    <property type="project" value="InterPro"/>
</dbReference>
<dbReference type="GO" id="GO:0004519">
    <property type="term" value="F:endonuclease activity"/>
    <property type="evidence" value="ECO:0007669"/>
    <property type="project" value="UniProtKB-KW"/>
</dbReference>
<organism evidence="6 7">
    <name type="scientific">Thiospirillum jenense</name>
    <dbReference type="NCBI Taxonomy" id="1653858"/>
    <lineage>
        <taxon>Bacteria</taxon>
        <taxon>Pseudomonadati</taxon>
        <taxon>Pseudomonadota</taxon>
        <taxon>Gammaproteobacteria</taxon>
        <taxon>Chromatiales</taxon>
        <taxon>Chromatiaceae</taxon>
        <taxon>Thiospirillum</taxon>
    </lineage>
</organism>
<evidence type="ECO:0000313" key="7">
    <source>
        <dbReference type="Proteomes" id="UP000548632"/>
    </source>
</evidence>
<comment type="caution">
    <text evidence="6">The sequence shown here is derived from an EMBL/GenBank/DDBJ whole genome shotgun (WGS) entry which is preliminary data.</text>
</comment>
<accession>A0A839HCE8</accession>
<evidence type="ECO:0000259" key="5">
    <source>
        <dbReference type="Pfam" id="PF01555"/>
    </source>
</evidence>
<dbReference type="PANTHER" id="PTHR13370">
    <property type="entry name" value="RNA METHYLASE-RELATED"/>
    <property type="match status" value="1"/>
</dbReference>